<dbReference type="EMBL" id="KD099546">
    <property type="protein sequence ID" value="EMS61186.1"/>
    <property type="molecule type" value="Genomic_DNA"/>
</dbReference>
<protein>
    <submittedName>
        <fullName evidence="1">Uncharacterized protein</fullName>
    </submittedName>
</protein>
<sequence length="79" mass="8477">MVVLGGDGVRPPWPFLSLTVVTLQTVGARRTAAKPGMAIVPARCGNGKEGAVRRTAYMAVGSACCSMVFKIKYDDYKRK</sequence>
<proteinExistence type="predicted"/>
<dbReference type="AlphaFoldDB" id="M7ZNG5"/>
<gene>
    <name evidence="1" type="ORF">TRIUR3_25114</name>
</gene>
<name>M7ZNG5_TRIUA</name>
<organism evidence="1">
    <name type="scientific">Triticum urartu</name>
    <name type="common">Red wild einkorn</name>
    <name type="synonym">Crithodium urartu</name>
    <dbReference type="NCBI Taxonomy" id="4572"/>
    <lineage>
        <taxon>Eukaryota</taxon>
        <taxon>Viridiplantae</taxon>
        <taxon>Streptophyta</taxon>
        <taxon>Embryophyta</taxon>
        <taxon>Tracheophyta</taxon>
        <taxon>Spermatophyta</taxon>
        <taxon>Magnoliopsida</taxon>
        <taxon>Liliopsida</taxon>
        <taxon>Poales</taxon>
        <taxon>Poaceae</taxon>
        <taxon>BOP clade</taxon>
        <taxon>Pooideae</taxon>
        <taxon>Triticodae</taxon>
        <taxon>Triticeae</taxon>
        <taxon>Triticinae</taxon>
        <taxon>Triticum</taxon>
    </lineage>
</organism>
<evidence type="ECO:0000313" key="1">
    <source>
        <dbReference type="EMBL" id="EMS61186.1"/>
    </source>
</evidence>
<accession>M7ZNG5</accession>
<reference evidence="1" key="1">
    <citation type="journal article" date="2013" name="Nature">
        <title>Draft genome of the wheat A-genome progenitor Triticum urartu.</title>
        <authorList>
            <person name="Ling H.Q."/>
            <person name="Zhao S."/>
            <person name="Liu D."/>
            <person name="Wang J."/>
            <person name="Sun H."/>
            <person name="Zhang C."/>
            <person name="Fan H."/>
            <person name="Li D."/>
            <person name="Dong L."/>
            <person name="Tao Y."/>
            <person name="Gao C."/>
            <person name="Wu H."/>
            <person name="Li Y."/>
            <person name="Cui Y."/>
            <person name="Guo X."/>
            <person name="Zheng S."/>
            <person name="Wang B."/>
            <person name="Yu K."/>
            <person name="Liang Q."/>
            <person name="Yang W."/>
            <person name="Lou X."/>
            <person name="Chen J."/>
            <person name="Feng M."/>
            <person name="Jian J."/>
            <person name="Zhang X."/>
            <person name="Luo G."/>
            <person name="Jiang Y."/>
            <person name="Liu J."/>
            <person name="Wang Z."/>
            <person name="Sha Y."/>
            <person name="Zhang B."/>
            <person name="Wu H."/>
            <person name="Tang D."/>
            <person name="Shen Q."/>
            <person name="Xue P."/>
            <person name="Zou S."/>
            <person name="Wang X."/>
            <person name="Liu X."/>
            <person name="Wang F."/>
            <person name="Yang Y."/>
            <person name="An X."/>
            <person name="Dong Z."/>
            <person name="Zhang K."/>
            <person name="Zhang X."/>
            <person name="Luo M.C."/>
            <person name="Dvorak J."/>
            <person name="Tong Y."/>
            <person name="Wang J."/>
            <person name="Yang H."/>
            <person name="Li Z."/>
            <person name="Wang D."/>
            <person name="Zhang A."/>
            <person name="Wang J."/>
        </authorList>
    </citation>
    <scope>NUCLEOTIDE SEQUENCE</scope>
</reference>